<comment type="caution">
    <text evidence="3">The sequence shown here is derived from an EMBL/GenBank/DDBJ whole genome shotgun (WGS) entry which is preliminary data.</text>
</comment>
<dbReference type="RefSeq" id="WP_400880681.1">
    <property type="nucleotide sequence ID" value="NZ_JBIWXY010000001.1"/>
</dbReference>
<feature type="transmembrane region" description="Helical" evidence="1">
    <location>
        <begin position="209"/>
        <end position="227"/>
    </location>
</feature>
<dbReference type="Pfam" id="PF01569">
    <property type="entry name" value="PAP2"/>
    <property type="match status" value="1"/>
</dbReference>
<dbReference type="InterPro" id="IPR036938">
    <property type="entry name" value="PAP2/HPO_sf"/>
</dbReference>
<sequence>MRIANSIVPLRPILVTLFLAALAMLALEHFTHIDVWLEDWFFDAALHDFPWRNSWFATDFAHGSLKNFIINSGTILLVVMLIDKIWRIRRMPNFWRYRLQIVAWASVLVPAVIRGIKRTSVLNCPWDIDRYGGHVPYLKMFDHVPAGWVPGHCFPAGHASTGLWLASLCVFWLPHHPRRALGVFFAGLSVGLAMGWIQQMRGAHFLSHTLWSGWIASVTVLLLVFAYQRQLRLHTQMPACTWLTRLRSLASAHRRPS</sequence>
<evidence type="ECO:0000313" key="4">
    <source>
        <dbReference type="Proteomes" id="UP001617669"/>
    </source>
</evidence>
<accession>A0ABW8GKC6</accession>
<name>A0ABW8GKC6_9PROT</name>
<dbReference type="CDD" id="cd03396">
    <property type="entry name" value="PAP2_like_6"/>
    <property type="match status" value="1"/>
</dbReference>
<feature type="domain" description="Phosphatidic acid phosphatase type 2/haloperoxidase" evidence="2">
    <location>
        <begin position="103"/>
        <end position="228"/>
    </location>
</feature>
<keyword evidence="1" id="KW-0812">Transmembrane</keyword>
<feature type="transmembrane region" description="Helical" evidence="1">
    <location>
        <begin position="154"/>
        <end position="173"/>
    </location>
</feature>
<protein>
    <submittedName>
        <fullName evidence="3">Phosphatase PAP2 family protein</fullName>
    </submittedName>
</protein>
<reference evidence="3 4" key="1">
    <citation type="submission" date="2024-11" db="EMBL/GenBank/DDBJ databases">
        <authorList>
            <person name="Kaparullina E.N."/>
            <person name="Delegan Y.A."/>
            <person name="Doronina N.V."/>
        </authorList>
    </citation>
    <scope>NUCLEOTIDE SEQUENCE [LARGE SCALE GENOMIC DNA]</scope>
    <source>
        <strain evidence="3 4">7sh_L</strain>
    </source>
</reference>
<feature type="transmembrane region" description="Helical" evidence="1">
    <location>
        <begin position="12"/>
        <end position="31"/>
    </location>
</feature>
<proteinExistence type="predicted"/>
<evidence type="ECO:0000259" key="2">
    <source>
        <dbReference type="Pfam" id="PF01569"/>
    </source>
</evidence>
<dbReference type="Proteomes" id="UP001617669">
    <property type="component" value="Unassembled WGS sequence"/>
</dbReference>
<dbReference type="EMBL" id="JBIWXY010000001">
    <property type="protein sequence ID" value="MFJ5445826.1"/>
    <property type="molecule type" value="Genomic_DNA"/>
</dbReference>
<evidence type="ECO:0000313" key="3">
    <source>
        <dbReference type="EMBL" id="MFJ5445826.1"/>
    </source>
</evidence>
<organism evidence="3 4">
    <name type="scientific">Methylobacillus methanolivorans</name>
    <dbReference type="NCBI Taxonomy" id="1848927"/>
    <lineage>
        <taxon>Bacteria</taxon>
        <taxon>Pseudomonadati</taxon>
        <taxon>Pseudomonadota</taxon>
        <taxon>Betaproteobacteria</taxon>
        <taxon>Nitrosomonadales</taxon>
        <taxon>Methylophilaceae</taxon>
        <taxon>Methylobacillus</taxon>
    </lineage>
</organism>
<keyword evidence="1" id="KW-0472">Membrane</keyword>
<feature type="transmembrane region" description="Helical" evidence="1">
    <location>
        <begin position="68"/>
        <end position="86"/>
    </location>
</feature>
<feature type="transmembrane region" description="Helical" evidence="1">
    <location>
        <begin position="180"/>
        <end position="197"/>
    </location>
</feature>
<dbReference type="SUPFAM" id="SSF48317">
    <property type="entry name" value="Acid phosphatase/Vanadium-dependent haloperoxidase"/>
    <property type="match status" value="1"/>
</dbReference>
<evidence type="ECO:0000256" key="1">
    <source>
        <dbReference type="SAM" id="Phobius"/>
    </source>
</evidence>
<keyword evidence="1" id="KW-1133">Transmembrane helix</keyword>
<gene>
    <name evidence="3" type="ORF">ACIKP9_06245</name>
</gene>
<dbReference type="InterPro" id="IPR000326">
    <property type="entry name" value="PAP2/HPO"/>
</dbReference>
<keyword evidence="4" id="KW-1185">Reference proteome</keyword>
<feature type="transmembrane region" description="Helical" evidence="1">
    <location>
        <begin position="98"/>
        <end position="116"/>
    </location>
</feature>